<evidence type="ECO:0000256" key="2">
    <source>
        <dbReference type="SAM" id="MobiDB-lite"/>
    </source>
</evidence>
<feature type="region of interest" description="Disordered" evidence="2">
    <location>
        <begin position="914"/>
        <end position="945"/>
    </location>
</feature>
<feature type="region of interest" description="Disordered" evidence="2">
    <location>
        <begin position="1013"/>
        <end position="1035"/>
    </location>
</feature>
<accession>A0A449D7I5</accession>
<protein>
    <submittedName>
        <fullName evidence="4">Tape measure domain</fullName>
    </submittedName>
</protein>
<organism evidence="4 5">
    <name type="scientific">Brevibacterium casei</name>
    <dbReference type="NCBI Taxonomy" id="33889"/>
    <lineage>
        <taxon>Bacteria</taxon>
        <taxon>Bacillati</taxon>
        <taxon>Actinomycetota</taxon>
        <taxon>Actinomycetes</taxon>
        <taxon>Micrococcales</taxon>
        <taxon>Brevibacteriaceae</taxon>
        <taxon>Brevibacterium</taxon>
    </lineage>
</organism>
<dbReference type="Pfam" id="PF20155">
    <property type="entry name" value="TMP_3"/>
    <property type="match status" value="1"/>
</dbReference>
<proteinExistence type="predicted"/>
<dbReference type="InterPro" id="IPR013491">
    <property type="entry name" value="Tape_meas_N"/>
</dbReference>
<evidence type="ECO:0000313" key="4">
    <source>
        <dbReference type="EMBL" id="VEW13564.1"/>
    </source>
</evidence>
<evidence type="ECO:0000256" key="1">
    <source>
        <dbReference type="SAM" id="Coils"/>
    </source>
</evidence>
<dbReference type="NCBIfam" id="TIGR02675">
    <property type="entry name" value="tape_meas_nterm"/>
    <property type="match status" value="1"/>
</dbReference>
<evidence type="ECO:0000313" key="5">
    <source>
        <dbReference type="Proteomes" id="UP000386281"/>
    </source>
</evidence>
<dbReference type="SUPFAM" id="SSF53955">
    <property type="entry name" value="Lysozyme-like"/>
    <property type="match status" value="1"/>
</dbReference>
<dbReference type="InterPro" id="IPR023346">
    <property type="entry name" value="Lysozyme-like_dom_sf"/>
</dbReference>
<feature type="coiled-coil region" evidence="1">
    <location>
        <begin position="839"/>
        <end position="896"/>
    </location>
</feature>
<feature type="coiled-coil region" evidence="1">
    <location>
        <begin position="1140"/>
        <end position="1167"/>
    </location>
</feature>
<evidence type="ECO:0000259" key="3">
    <source>
        <dbReference type="Pfam" id="PF20155"/>
    </source>
</evidence>
<gene>
    <name evidence="4" type="ORF">NCTC12391_01809</name>
</gene>
<dbReference type="EMBL" id="CAACXN010000015">
    <property type="protein sequence ID" value="VEW13564.1"/>
    <property type="molecule type" value="Genomic_DNA"/>
</dbReference>
<dbReference type="Proteomes" id="UP000386281">
    <property type="component" value="Unassembled WGS sequence"/>
</dbReference>
<sequence length="2148" mass="225318">MADRTVSVRLQLLVDQYKANAEGAAAATRKVANEGDKAGNVIGRSMGAAAKTAGIMGTAAVAGVTALGVSAAKTGTAYNTLEQTSRAAFKTVLGSADAANKMMEELSAFAKTSPFPRQAFIQGTQQLLAFGFEAKKVIPTLGAVQDAVAAAGGGAQQISEVVSVLAKIQSSSKITAEDLNMLAERGINAADLIGKGMGKSAGDIRTSITKGSLEAGQALDTLVAQMDKQYGGAAENVKNTWAGATDRIKGAWRDISSIIAEPFVAKGGGGLALDWANAMADAMRAVEGKAKPTVDIIMNRLNPSLEKVEPLIRKIESGINGIDLRQLDTQLDKLGKYTPAIGGVAAGLAAMATQVGPLQSLGVAINPAVAGLAALVALSPDLRSALGEFMAGLEPLVPVAKELGLTMLEVATSVLETLSPALGELLRTAGEAASILGTGLGQAATTVVQALVPAAEIVSTLLEVIAGIPAPVIAAAAAFGALQMARGPIMNLTESMIGLGQQMALHRSLAAMSGQSVGVMGSAMSVAQGKVVGLGTAMKTAFLSNPIGLAITGITMVIGGLVAAQASAAQKTQEHKQQVQTLTDALIESRGAIDDNVEAQLREQVAQAEGSRSKEGVLSLLRELGIEQGEYTDALLGGSDAQAQFVAQLDEAIASETEWVGQGNNIREQLTERGKKLQDVKDAFEGNTAAVNEGKQAAEDWARENGVSTESLKEQNRALDENIRLQKEKAGNNLSQAQAELRYQETLDASTEKIKANGAETDLTSKKGQENQQALLDQASAHQSLIDSMQRNNVSSDELKEKMGQLREDFIKNAEAAGYSADEAAELADKYGLIPDSVLTKAELEKKDAEERLADLKGKLKDLEKQEPTPKVKADIKDVKSKIKQAEGDLAEIDGKTATIRVKLVTEGNIRNMPETLLNPNRKAPSAPGVEKKASGGAISGPGTGTSDSIIARLSNGEHVLTAEEVRKLGGQSEVYRLRDAIMSGSLPEFAKGGAVAAAERRVDQASSELRMAQRAKSDAKSKSSKSNATARVRAAQDELAAAKRSLGSAKKKAVSDEKAAKLAAERAKEEADRRQRVGDMRTDLRTDLRRGSIRDQVTGGLSGGYSAVDRLYGLGSNEDLSRGSRSRANSSARKFEANLRSLYGQAERIDAKLKAAQDKAQELKGIKSSVVNSLLNGRDLDVGTFSTNVGGKWVTGSNLGQAAKSLRVDVGAMKAFAGKLKKLVQLGVPGAIVQEIAQAGVVEGSNMADSFIDATAADRKSYLGAWAEYEKYANQAGQYVTEGFYKGGANAADGVVKGLEGRKKSVESAIANLAKAMESTFKSVLGIRSPSTVMAELGGFTAEGLVQGMLGGVTDVQAAAAALGAAAVPSDMSFAVSATPVVADDEGQAGLAMQDMSTTTLDAMSQMQTAVSEGFAGMLANTQAAQAGMLADTQTNQTGMLTATQTSNANMLVNTQTQQEAMRLAVATKQLEARTAATTEQEAMRLMLLDKQSQMKNQSATDFESMRLTTSTKLGDMRRGADTTMLGMHGDQSTRLDSMKATNKAGFESMLSTSNANMRAIRSGMDAEMSGAKPELGSNLNKLISVFASFTASVNKAFGEVGVKLNAPTPLKFETGGVMPGYTPGRDVHEFYSPTAGNLYLSGGEAIMRPEWTRAMGGEAGVKAQNDAARAGRLDDLLHMQTGGEAFASGGVYGPVPGVNAFADAGVWRGLWGIIKSKFPSATLNSAYRGGATTVSGNKSYHSRGMAVDLGGPMRQIFDFLYNNYRNSSEIIYSPAGGRQIKNGQPYTYSGAVRKIHWNHVHWANRSVPGGAGSDMTPGAFTGGDDFMPPSHPFLDRAGVSAGSNLEKSYQQAAQKLTAQIYAKHAKLLPSGIAGQLGKGIMSQISEGLVKKAADYGKSQTFVMPGGSGVERWRDTVIQALKRVGLPTSDDYVNAWLRQIKSESGGNPSIRQQVRDVNSGGNEAMGLVQVIPGTFAAFRDKSLPNDRTHPLANLVAGMNWAKYKAGRRGTSMLSFIGKGHGYEDGTKNAKRGLAIVGESGPELVNFQGGEQVLSNPESMRFMAANRTYVPTQRGMQFDQAAFTRAVADAVTANGVSPESIAAAMNGVRFTLKAGQHEFDAAVVTAVGTGYDQSVSRRSKSSQKIGAI</sequence>
<feature type="domain" description="Tape measure protein N-terminal" evidence="3">
    <location>
        <begin position="84"/>
        <end position="255"/>
    </location>
</feature>
<reference evidence="4 5" key="1">
    <citation type="submission" date="2019-02" db="EMBL/GenBank/DDBJ databases">
        <authorList>
            <consortium name="Pathogen Informatics"/>
        </authorList>
    </citation>
    <scope>NUCLEOTIDE SEQUENCE [LARGE SCALE GENOMIC DNA]</scope>
    <source>
        <strain evidence="4 5">3012STDY7078520</strain>
    </source>
</reference>
<keyword evidence="1" id="KW-0175">Coiled coil</keyword>
<name>A0A449D7I5_9MICO</name>